<dbReference type="AlphaFoldDB" id="A0A517Z3F7"/>
<keyword evidence="3" id="KW-1185">Reference proteome</keyword>
<dbReference type="Pfam" id="PF04734">
    <property type="entry name" value="Ceramidase_alk"/>
    <property type="match status" value="1"/>
</dbReference>
<dbReference type="InterPro" id="IPR031329">
    <property type="entry name" value="NEUT/ALK_ceramidase_N"/>
</dbReference>
<accession>A0A517Z3F7</accession>
<name>A0A517Z3F7_9PLAN</name>
<dbReference type="EMBL" id="CP036275">
    <property type="protein sequence ID" value="QDU37013.1"/>
    <property type="molecule type" value="Genomic_DNA"/>
</dbReference>
<dbReference type="Proteomes" id="UP000320496">
    <property type="component" value="Chromosome"/>
</dbReference>
<organism evidence="2 3">
    <name type="scientific">Maioricimonas rarisocia</name>
    <dbReference type="NCBI Taxonomy" id="2528026"/>
    <lineage>
        <taxon>Bacteria</taxon>
        <taxon>Pseudomonadati</taxon>
        <taxon>Planctomycetota</taxon>
        <taxon>Planctomycetia</taxon>
        <taxon>Planctomycetales</taxon>
        <taxon>Planctomycetaceae</taxon>
        <taxon>Maioricimonas</taxon>
    </lineage>
</organism>
<evidence type="ECO:0000313" key="2">
    <source>
        <dbReference type="EMBL" id="QDU37013.1"/>
    </source>
</evidence>
<proteinExistence type="predicted"/>
<protein>
    <submittedName>
        <fullName evidence="2">Neutral/alkaline non-lysosomal ceramidase</fullName>
    </submittedName>
</protein>
<evidence type="ECO:0000259" key="1">
    <source>
        <dbReference type="Pfam" id="PF04734"/>
    </source>
</evidence>
<dbReference type="KEGG" id="mri:Mal4_13160"/>
<dbReference type="RefSeq" id="WP_145367668.1">
    <property type="nucleotide sequence ID" value="NZ_CP036275.1"/>
</dbReference>
<feature type="domain" description="Neutral/alkaline non-lysosomal ceramidase N-terminal" evidence="1">
    <location>
        <begin position="30"/>
        <end position="286"/>
    </location>
</feature>
<reference evidence="2 3" key="1">
    <citation type="submission" date="2019-02" db="EMBL/GenBank/DDBJ databases">
        <title>Deep-cultivation of Planctomycetes and their phenomic and genomic characterization uncovers novel biology.</title>
        <authorList>
            <person name="Wiegand S."/>
            <person name="Jogler M."/>
            <person name="Boedeker C."/>
            <person name="Pinto D."/>
            <person name="Vollmers J."/>
            <person name="Rivas-Marin E."/>
            <person name="Kohn T."/>
            <person name="Peeters S.H."/>
            <person name="Heuer A."/>
            <person name="Rast P."/>
            <person name="Oberbeckmann S."/>
            <person name="Bunk B."/>
            <person name="Jeske O."/>
            <person name="Meyerdierks A."/>
            <person name="Storesund J.E."/>
            <person name="Kallscheuer N."/>
            <person name="Luecker S."/>
            <person name="Lage O.M."/>
            <person name="Pohl T."/>
            <person name="Merkel B.J."/>
            <person name="Hornburger P."/>
            <person name="Mueller R.-W."/>
            <person name="Bruemmer F."/>
            <person name="Labrenz M."/>
            <person name="Spormann A.M."/>
            <person name="Op den Camp H."/>
            <person name="Overmann J."/>
            <person name="Amann R."/>
            <person name="Jetten M.S.M."/>
            <person name="Mascher T."/>
            <person name="Medema M.H."/>
            <person name="Devos D.P."/>
            <person name="Kaster A.-K."/>
            <person name="Ovreas L."/>
            <person name="Rohde M."/>
            <person name="Galperin M.Y."/>
            <person name="Jogler C."/>
        </authorList>
    </citation>
    <scope>NUCLEOTIDE SEQUENCE [LARGE SCALE GENOMIC DNA]</scope>
    <source>
        <strain evidence="2 3">Mal4</strain>
    </source>
</reference>
<gene>
    <name evidence="2" type="ORF">Mal4_13160</name>
</gene>
<sequence>MFRSVLPICVTVLLLFAGSGQRPLAGAEPFLAGAATADLTPEAGVSMDGMISKPGPVRGVHDPLTSRAIVLALGESKVAICVNDMCMIDREVYDAARQIVFERTGIPPGHQLMAATHSHATPRVVRVSTRPPDEAYRGFAAKRIAEAIVKAHGNLAPAQIAFGTFEKGELLACRRFLCEEGSVAPNPFGEEGERVKSVAGRSTNIIRPAGPIDPVFSVLSIQRVDGRPLAVLGNFSVHYCGGYAAGQVSADYFGVYARKLEEALGRTEEGPAFVGIMSNGTSGDTGSFQLSGGRKPPWERMEQAGTLLAEETLELLKSLEYSQPRTLTVATSELELDVRKPDAERLTWAKELLADPDAKGPHRWSRIYADQAVRLAEYPDRYPVFLQAIRIGDVGIAACPSEVFAETGLAIRAGSPLKKTFTMELANGYSGYLPTPQQHAWGGYETWPACSSHLEVQAEPRIRSELIRLLGEVAQP</sequence>
<dbReference type="OrthoDB" id="244755at2"/>
<evidence type="ECO:0000313" key="3">
    <source>
        <dbReference type="Proteomes" id="UP000320496"/>
    </source>
</evidence>